<dbReference type="PROSITE" id="PS50975">
    <property type="entry name" value="ATP_GRASP"/>
    <property type="match status" value="1"/>
</dbReference>
<protein>
    <submittedName>
        <fullName evidence="10">Propionyl-CoA carboxylase alpha chain</fullName>
    </submittedName>
</protein>
<dbReference type="PROSITE" id="PS50968">
    <property type="entry name" value="BIOTINYL_LIPOYL"/>
    <property type="match status" value="1"/>
</dbReference>
<dbReference type="InterPro" id="IPR005479">
    <property type="entry name" value="CPAse_ATP-bd"/>
</dbReference>
<dbReference type="PROSITE" id="PS00188">
    <property type="entry name" value="BIOTIN"/>
    <property type="match status" value="1"/>
</dbReference>
<dbReference type="SMART" id="SM00878">
    <property type="entry name" value="Biotin_carb_C"/>
    <property type="match status" value="1"/>
</dbReference>
<dbReference type="STRING" id="145857.GA0070616_2207"/>
<keyword evidence="3 6" id="KW-0547">Nucleotide-binding</keyword>
<keyword evidence="4 6" id="KW-0067">ATP-binding</keyword>
<dbReference type="InterPro" id="IPR048429">
    <property type="entry name" value="MCC_alpha_BT"/>
</dbReference>
<dbReference type="InterPro" id="IPR005481">
    <property type="entry name" value="BC-like_N"/>
</dbReference>
<dbReference type="PROSITE" id="PS50979">
    <property type="entry name" value="BC"/>
    <property type="match status" value="1"/>
</dbReference>
<dbReference type="SUPFAM" id="SSF56059">
    <property type="entry name" value="Glutathione synthetase ATP-binding domain-like"/>
    <property type="match status" value="1"/>
</dbReference>
<dbReference type="InterPro" id="IPR000089">
    <property type="entry name" value="Biotin_lipoyl"/>
</dbReference>
<evidence type="ECO:0000256" key="2">
    <source>
        <dbReference type="ARBA" id="ARBA00022598"/>
    </source>
</evidence>
<keyword evidence="5" id="KW-0092">Biotin</keyword>
<evidence type="ECO:0000313" key="11">
    <source>
        <dbReference type="Proteomes" id="UP000199699"/>
    </source>
</evidence>
<dbReference type="PANTHER" id="PTHR18866:SF126">
    <property type="entry name" value="BIOTIN CARBOXYLASE"/>
    <property type="match status" value="1"/>
</dbReference>
<evidence type="ECO:0000256" key="5">
    <source>
        <dbReference type="ARBA" id="ARBA00023267"/>
    </source>
</evidence>
<dbReference type="GO" id="GO:0046872">
    <property type="term" value="F:metal ion binding"/>
    <property type="evidence" value="ECO:0007669"/>
    <property type="project" value="InterPro"/>
</dbReference>
<dbReference type="Pfam" id="PF00364">
    <property type="entry name" value="Biotin_lipoyl"/>
    <property type="match status" value="1"/>
</dbReference>
<dbReference type="SUPFAM" id="SSF51230">
    <property type="entry name" value="Single hybrid motif"/>
    <property type="match status" value="1"/>
</dbReference>
<name>A0A1C6RVR6_9ACTN</name>
<evidence type="ECO:0000259" key="8">
    <source>
        <dbReference type="PROSITE" id="PS50975"/>
    </source>
</evidence>
<evidence type="ECO:0000256" key="4">
    <source>
        <dbReference type="ARBA" id="ARBA00022840"/>
    </source>
</evidence>
<dbReference type="GO" id="GO:0005524">
    <property type="term" value="F:ATP binding"/>
    <property type="evidence" value="ECO:0007669"/>
    <property type="project" value="UniProtKB-UniRule"/>
</dbReference>
<sequence>MIHRLLVANRGEIARRVFATCRALGVATVAVHSDADADAPFVAEADQAVRLPGNTPAETYLRIDAVLAAARRSGADAVHPGYGFLAENAEFAAAVTDAGLTWVGPPAKAIAAMGDKMAAKALLAEAGVPMLPTWTDEDQVTDFPVLVKASAGGGGRGMRVVRDAAGLAGAVASARREAAAAFGDGTVFVERYVERGRHVEVQIFGDSHGTVVALGERDCSVQRRHQKIVEEAPAVVSPELRGRLHAAAVAAGRAVDYVGAGTVEFLLAPSGEFFFLEMNTRLQVEHPVTEAVTGLDLVRLQLLVAEGGPLPLASTPPTDGHAIEVRLCAEEPTQGYRPATGTLHRFAVPGVTGAFAPTRGLRLDSGVEDGSVVGVHYDSMLAKLVAWAPTRAEAVRLLAGALARAEFHGVATNRDLLVRVLRSPEFGAAEVDTGFLERHDEVFAALLPADELPVAALAATLATAAARRAGAPVLAGLPSGWRNVPAVPQVTRLTGPDGEIEVRYRLDRRGALAEWSTDPASDAVVTLVEASPERVVLDVDGVRRALRVHRAGSAVFVDGPDGSAGLVELPRFPPPTAELAAGSLLAPLPGTVTRVYVEVGQRVAAGDLLLALEAMKLEHPVLAPTDGVVADLPVAAGGQVDTGAVLAVVNPEEAPQ</sequence>
<feature type="domain" description="Lipoyl-binding" evidence="7">
    <location>
        <begin position="574"/>
        <end position="650"/>
    </location>
</feature>
<dbReference type="InterPro" id="IPR011761">
    <property type="entry name" value="ATP-grasp"/>
</dbReference>
<feature type="domain" description="ATP-grasp" evidence="8">
    <location>
        <begin position="115"/>
        <end position="306"/>
    </location>
</feature>
<dbReference type="InterPro" id="IPR050856">
    <property type="entry name" value="Biotin_carboxylase_complex"/>
</dbReference>
<reference evidence="10 11" key="1">
    <citation type="submission" date="2016-06" db="EMBL/GenBank/DDBJ databases">
        <authorList>
            <person name="Kjaerup R.B."/>
            <person name="Dalgaard T.S."/>
            <person name="Juul-Madsen H.R."/>
        </authorList>
    </citation>
    <scope>NUCLEOTIDE SEQUENCE [LARGE SCALE GENOMIC DNA]</scope>
    <source>
        <strain evidence="10 11">DSM 43818</strain>
    </source>
</reference>
<evidence type="ECO:0000313" key="10">
    <source>
        <dbReference type="EMBL" id="SCL21110.1"/>
    </source>
</evidence>
<evidence type="ECO:0000259" key="9">
    <source>
        <dbReference type="PROSITE" id="PS50979"/>
    </source>
</evidence>
<dbReference type="Pfam" id="PF21139">
    <property type="entry name" value="BT_MCC_alpha"/>
    <property type="match status" value="1"/>
</dbReference>
<dbReference type="InterPro" id="IPR011764">
    <property type="entry name" value="Biotin_carboxylation_dom"/>
</dbReference>
<dbReference type="InterPro" id="IPR001882">
    <property type="entry name" value="Biotin_BS"/>
</dbReference>
<organism evidence="10 11">
    <name type="scientific">Micromonospora nigra</name>
    <dbReference type="NCBI Taxonomy" id="145857"/>
    <lineage>
        <taxon>Bacteria</taxon>
        <taxon>Bacillati</taxon>
        <taxon>Actinomycetota</taxon>
        <taxon>Actinomycetes</taxon>
        <taxon>Micromonosporales</taxon>
        <taxon>Micromonosporaceae</taxon>
        <taxon>Micromonospora</taxon>
    </lineage>
</organism>
<proteinExistence type="predicted"/>
<evidence type="ECO:0000259" key="7">
    <source>
        <dbReference type="PROSITE" id="PS50968"/>
    </source>
</evidence>
<dbReference type="RefSeq" id="WP_091090454.1">
    <property type="nucleotide sequence ID" value="NZ_FMHT01000003.1"/>
</dbReference>
<keyword evidence="11" id="KW-1185">Reference proteome</keyword>
<gene>
    <name evidence="10" type="ORF">GA0070616_2207</name>
</gene>
<dbReference type="SUPFAM" id="SSF51246">
    <property type="entry name" value="Rudiment single hybrid motif"/>
    <property type="match status" value="1"/>
</dbReference>
<dbReference type="PROSITE" id="PS00867">
    <property type="entry name" value="CPSASE_2"/>
    <property type="match status" value="1"/>
</dbReference>
<dbReference type="PANTHER" id="PTHR18866">
    <property type="entry name" value="CARBOXYLASE:PYRUVATE/ACETYL-COA/PROPIONYL-COA CARBOXYLASE"/>
    <property type="match status" value="1"/>
</dbReference>
<dbReference type="OrthoDB" id="249215at2"/>
<dbReference type="GO" id="GO:0016874">
    <property type="term" value="F:ligase activity"/>
    <property type="evidence" value="ECO:0007669"/>
    <property type="project" value="UniProtKB-KW"/>
</dbReference>
<dbReference type="FunFam" id="3.40.50.20:FF:000010">
    <property type="entry name" value="Propionyl-CoA carboxylase subunit alpha"/>
    <property type="match status" value="1"/>
</dbReference>
<dbReference type="InterPro" id="IPR016185">
    <property type="entry name" value="PreATP-grasp_dom_sf"/>
</dbReference>
<comment type="cofactor">
    <cofactor evidence="1">
        <name>biotin</name>
        <dbReference type="ChEBI" id="CHEBI:57586"/>
    </cofactor>
</comment>
<evidence type="ECO:0000256" key="3">
    <source>
        <dbReference type="ARBA" id="ARBA00022741"/>
    </source>
</evidence>
<dbReference type="Pfam" id="PF00289">
    <property type="entry name" value="Biotin_carb_N"/>
    <property type="match status" value="1"/>
</dbReference>
<dbReference type="Gene3D" id="3.30.470.20">
    <property type="entry name" value="ATP-grasp fold, B domain"/>
    <property type="match status" value="1"/>
</dbReference>
<dbReference type="Pfam" id="PF02786">
    <property type="entry name" value="CPSase_L_D2"/>
    <property type="match status" value="1"/>
</dbReference>
<dbReference type="Proteomes" id="UP000199699">
    <property type="component" value="Unassembled WGS sequence"/>
</dbReference>
<dbReference type="InterPro" id="IPR011054">
    <property type="entry name" value="Rudment_hybrid_motif"/>
</dbReference>
<keyword evidence="2" id="KW-0436">Ligase</keyword>
<evidence type="ECO:0000256" key="6">
    <source>
        <dbReference type="PROSITE-ProRule" id="PRU00409"/>
    </source>
</evidence>
<dbReference type="AlphaFoldDB" id="A0A1C6RVR6"/>
<dbReference type="Pfam" id="PF02785">
    <property type="entry name" value="Biotin_carb_C"/>
    <property type="match status" value="1"/>
</dbReference>
<dbReference type="EMBL" id="FMHT01000003">
    <property type="protein sequence ID" value="SCL21110.1"/>
    <property type="molecule type" value="Genomic_DNA"/>
</dbReference>
<accession>A0A1C6RVR6</accession>
<dbReference type="Gene3D" id="2.40.50.100">
    <property type="match status" value="1"/>
</dbReference>
<dbReference type="PROSITE" id="PS00866">
    <property type="entry name" value="CPSASE_1"/>
    <property type="match status" value="1"/>
</dbReference>
<dbReference type="SUPFAM" id="SSF52440">
    <property type="entry name" value="PreATP-grasp domain"/>
    <property type="match status" value="1"/>
</dbReference>
<dbReference type="InterPro" id="IPR011053">
    <property type="entry name" value="Single_hybrid_motif"/>
</dbReference>
<dbReference type="CDD" id="cd06850">
    <property type="entry name" value="biotinyl_domain"/>
    <property type="match status" value="1"/>
</dbReference>
<evidence type="ECO:0000256" key="1">
    <source>
        <dbReference type="ARBA" id="ARBA00001953"/>
    </source>
</evidence>
<feature type="domain" description="Biotin carboxylation" evidence="9">
    <location>
        <begin position="1"/>
        <end position="441"/>
    </location>
</feature>
<dbReference type="InterPro" id="IPR005482">
    <property type="entry name" value="Biotin_COase_C"/>
</dbReference>